<evidence type="ECO:0000256" key="1">
    <source>
        <dbReference type="SAM" id="SignalP"/>
    </source>
</evidence>
<dbReference type="Proteomes" id="UP001447008">
    <property type="component" value="Unassembled WGS sequence"/>
</dbReference>
<feature type="domain" description="POTRA" evidence="2">
    <location>
        <begin position="87"/>
        <end position="142"/>
    </location>
</feature>
<dbReference type="Gene3D" id="2.40.160.50">
    <property type="entry name" value="membrane protein fhac: a member of the omp85/tpsb transporter family"/>
    <property type="match status" value="1"/>
</dbReference>
<comment type="caution">
    <text evidence="3">The sequence shown here is derived from an EMBL/GenBank/DDBJ whole genome shotgun (WGS) entry which is preliminary data.</text>
</comment>
<reference evidence="3 4" key="1">
    <citation type="submission" date="2024-03" db="EMBL/GenBank/DDBJ databases">
        <title>Pseudoalteromonas qingdaonensis sp. nov., isolated from the intestines of marine benthic organisms.</title>
        <authorList>
            <person name="Lin X."/>
            <person name="Fang S."/>
            <person name="Hu X."/>
        </authorList>
    </citation>
    <scope>NUCLEOTIDE SEQUENCE [LARGE SCALE GENOMIC DNA]</scope>
    <source>
        <strain evidence="3 4">YIC-827</strain>
    </source>
</reference>
<dbReference type="InterPro" id="IPR010827">
    <property type="entry name" value="BamA/TamA_POTRA"/>
</dbReference>
<sequence>MKRLAVILGILVGVQGQALAQCKSEPLAPDSEQLLSRQLADKQPLPDADGKLQIGSIRFIQNNIFDTDLPSEDNWLFHLANNMHIMTEPQVLKNILLFSEGDLYTPELLRESERLLRQQGYLYDAQISATKRCEESVDVVITTRELWTLLPEISFSRSGGENRSTFGFRDSNFLGWGKRLSLVRTNDDERNGYEFTYADPNIFGSRYQGRLEYADNSDGERHWLSLSYPFYSLDTPYSYGFAYGSNKRDEKLYDKGETISEFSQDTSNSEVFFGIARRPAEHWTQRIRFGYRYHKERFYELPETYAPIATERTLSYPYIDISWFEDDFVKVHNIDTISRTEDLNLGWQIHTQLGYSPSSLSDDASRYVVKLNVARSHYISQQSLWRWSLGIDGTIREQDFDAENLFFGAQAEYLFNSDDAQSWYVKAQVDAAEGLTADKQLPLGGDSGLRGYPHHYDLGDRRALFSVEKRYYWQYNLWQLFSVGGAFFYDAGQAWFHDNQDNAHFRHNIGFGLRLAPSRANAGAVIHLDVARPINRSDDVDPLQWLVSVKKTF</sequence>
<proteinExistence type="predicted"/>
<gene>
    <name evidence="3" type="ORF">WCN91_08780</name>
</gene>
<feature type="chain" id="PRO_5046985574" evidence="1">
    <location>
        <begin position="21"/>
        <end position="553"/>
    </location>
</feature>
<dbReference type="Gene3D" id="3.10.20.310">
    <property type="entry name" value="membrane protein fhac"/>
    <property type="match status" value="1"/>
</dbReference>
<evidence type="ECO:0000313" key="3">
    <source>
        <dbReference type="EMBL" id="MEM0515503.1"/>
    </source>
</evidence>
<feature type="signal peptide" evidence="1">
    <location>
        <begin position="1"/>
        <end position="20"/>
    </location>
</feature>
<protein>
    <submittedName>
        <fullName evidence="3">POTRA domain-containing protein</fullName>
    </submittedName>
</protein>
<dbReference type="RefSeq" id="WP_342678198.1">
    <property type="nucleotide sequence ID" value="NZ_JBCGCU010000008.1"/>
</dbReference>
<dbReference type="EMBL" id="JBCGCU010000008">
    <property type="protein sequence ID" value="MEM0515503.1"/>
    <property type="molecule type" value="Genomic_DNA"/>
</dbReference>
<keyword evidence="4" id="KW-1185">Reference proteome</keyword>
<keyword evidence="1" id="KW-0732">Signal</keyword>
<name>A0ABU9MWY3_9GAMM</name>
<accession>A0ABU9MWY3</accession>
<dbReference type="Pfam" id="PF07244">
    <property type="entry name" value="POTRA"/>
    <property type="match status" value="1"/>
</dbReference>
<evidence type="ECO:0000313" key="4">
    <source>
        <dbReference type="Proteomes" id="UP001447008"/>
    </source>
</evidence>
<organism evidence="3 4">
    <name type="scientific">Pseudoalteromonas qingdaonensis</name>
    <dbReference type="NCBI Taxonomy" id="3131913"/>
    <lineage>
        <taxon>Bacteria</taxon>
        <taxon>Pseudomonadati</taxon>
        <taxon>Pseudomonadota</taxon>
        <taxon>Gammaproteobacteria</taxon>
        <taxon>Alteromonadales</taxon>
        <taxon>Pseudoalteromonadaceae</taxon>
        <taxon>Pseudoalteromonas</taxon>
    </lineage>
</organism>
<evidence type="ECO:0000259" key="2">
    <source>
        <dbReference type="Pfam" id="PF07244"/>
    </source>
</evidence>